<dbReference type="PROSITE" id="PS51753">
    <property type="entry name" value="HBM"/>
    <property type="match status" value="1"/>
</dbReference>
<dbReference type="CDD" id="cd06225">
    <property type="entry name" value="HAMP"/>
    <property type="match status" value="1"/>
</dbReference>
<evidence type="ECO:0000256" key="4">
    <source>
        <dbReference type="ARBA" id="ARBA00022500"/>
    </source>
</evidence>
<feature type="domain" description="HAMP" evidence="14">
    <location>
        <begin position="379"/>
        <end position="430"/>
    </location>
</feature>
<dbReference type="InterPro" id="IPR004089">
    <property type="entry name" value="MCPsignal_dom"/>
</dbReference>
<feature type="domain" description="Methyl-accepting transducer" evidence="13">
    <location>
        <begin position="382"/>
        <end position="618"/>
    </location>
</feature>
<keyword evidence="7 12" id="KW-0472">Membrane</keyword>
<dbReference type="PRINTS" id="PR00260">
    <property type="entry name" value="CHEMTRNSDUCR"/>
</dbReference>
<keyword evidence="6 12" id="KW-1133">Transmembrane helix</keyword>
<dbReference type="PANTHER" id="PTHR32089">
    <property type="entry name" value="METHYL-ACCEPTING CHEMOTAXIS PROTEIN MCPB"/>
    <property type="match status" value="1"/>
</dbReference>
<evidence type="ECO:0000313" key="17">
    <source>
        <dbReference type="Proteomes" id="UP000772591"/>
    </source>
</evidence>
<evidence type="ECO:0000259" key="13">
    <source>
        <dbReference type="PROSITE" id="PS50111"/>
    </source>
</evidence>
<feature type="transmembrane region" description="Helical" evidence="12">
    <location>
        <begin position="302"/>
        <end position="323"/>
    </location>
</feature>
<evidence type="ECO:0000256" key="5">
    <source>
        <dbReference type="ARBA" id="ARBA00022692"/>
    </source>
</evidence>
<evidence type="ECO:0000256" key="8">
    <source>
        <dbReference type="ARBA" id="ARBA00023224"/>
    </source>
</evidence>
<evidence type="ECO:0000256" key="1">
    <source>
        <dbReference type="ARBA" id="ARBA00004236"/>
    </source>
</evidence>
<keyword evidence="3" id="KW-0488">Methylation</keyword>
<dbReference type="PANTHER" id="PTHR32089:SF120">
    <property type="entry name" value="METHYL-ACCEPTING CHEMOTAXIS PROTEIN TLPQ"/>
    <property type="match status" value="1"/>
</dbReference>
<evidence type="ECO:0000256" key="3">
    <source>
        <dbReference type="ARBA" id="ARBA00022481"/>
    </source>
</evidence>
<organism evidence="16 17">
    <name type="scientific">Pseudomonas gregormendelii</name>
    <dbReference type="NCBI Taxonomy" id="1628277"/>
    <lineage>
        <taxon>Bacteria</taxon>
        <taxon>Pseudomonadati</taxon>
        <taxon>Pseudomonadota</taxon>
        <taxon>Gammaproteobacteria</taxon>
        <taxon>Pseudomonadales</taxon>
        <taxon>Pseudomonadaceae</taxon>
        <taxon>Pseudomonas</taxon>
    </lineage>
</organism>
<evidence type="ECO:0000256" key="12">
    <source>
        <dbReference type="SAM" id="Phobius"/>
    </source>
</evidence>
<keyword evidence="4" id="KW-0145">Chemotaxis</keyword>
<feature type="domain" description="HAMP" evidence="14">
    <location>
        <begin position="325"/>
        <end position="377"/>
    </location>
</feature>
<protein>
    <submittedName>
        <fullName evidence="16">HAMP domain-containing protein</fullName>
    </submittedName>
</protein>
<name>A0ABS3ALV8_9PSED</name>
<dbReference type="Gene3D" id="1.10.287.950">
    <property type="entry name" value="Methyl-accepting chemotaxis protein"/>
    <property type="match status" value="1"/>
</dbReference>
<dbReference type="Gene3D" id="1.20.1440.210">
    <property type="match status" value="1"/>
</dbReference>
<evidence type="ECO:0000259" key="14">
    <source>
        <dbReference type="PROSITE" id="PS50885"/>
    </source>
</evidence>
<dbReference type="InterPro" id="IPR003660">
    <property type="entry name" value="HAMP_dom"/>
</dbReference>
<feature type="coiled-coil region" evidence="11">
    <location>
        <begin position="582"/>
        <end position="609"/>
    </location>
</feature>
<dbReference type="SUPFAM" id="SSF58104">
    <property type="entry name" value="Methyl-accepting chemotaxis protein (MCP) signaling domain"/>
    <property type="match status" value="1"/>
</dbReference>
<sequence>MKSAVQGRFANLGMAKKMGVGFALVLLLTALIAAIGVWSLQAISQRFNDLKQMSSLNSGLLKVRLLEQEYALRGDAKTVEALHAGVDELIALATGLKQASAANVPVMNDVEQSLAAYRKAFDEFVSLSQTKDLALEMANWSVSSVANNLDVLQAGLADDGAYTLKESQGKDGAQFIEQAGQVSQVSRLMLQAMNEARVRLDLSRKGDDGAGQGKIEQADQALAQAEQLKSTVLDDGYKTVLNEVTGHIAGFSEKLAEYTGLLAQEKTVYAQLHQRAAQVVDRVDQAYVAEDQSMQAELKKNALLIIGSSVLALLAGLIAAWVITRLIVAPLRSVIQVAQRIASGDLSATVEVTRRDEIGQLMHAMQQMGTGLSTIVSGLQAGIEQLASSAQSLSAGTEQTNLEVSSQKEETEQVATAMNQMTATVHDVARNAEEAAQAAQTADSKVESGQQVVRQSMARIELLADSATSASSSIESLSAEIQNIGTVLGVIKSVAEQTNLLALNAAIEAARAGEQGRGFAVVADEVRALAKRTQQSTEEIERLVSALRSAAHSSVQQIQNSGELVKLAVSDALQTESALGSIAAAVSLIQQMNQQIAAAAEEQSSVAEEINRSVTSIRASADQSSLAMQGNAASSIELAQLGIELKGMVGHFRL</sequence>
<evidence type="ECO:0000256" key="6">
    <source>
        <dbReference type="ARBA" id="ARBA00022989"/>
    </source>
</evidence>
<comment type="similarity">
    <text evidence="9">Belongs to the methyl-accepting chemotaxis (MCP) protein family.</text>
</comment>
<evidence type="ECO:0000256" key="7">
    <source>
        <dbReference type="ARBA" id="ARBA00023136"/>
    </source>
</evidence>
<keyword evidence="5 12" id="KW-0812">Transmembrane</keyword>
<dbReference type="InterPro" id="IPR032255">
    <property type="entry name" value="HBM"/>
</dbReference>
<keyword evidence="2" id="KW-1003">Cell membrane</keyword>
<accession>A0ABS3ALV8</accession>
<dbReference type="SMART" id="SM01358">
    <property type="entry name" value="HBM"/>
    <property type="match status" value="1"/>
</dbReference>
<evidence type="ECO:0000313" key="16">
    <source>
        <dbReference type="EMBL" id="MBN3967405.1"/>
    </source>
</evidence>
<dbReference type="SMART" id="SM00304">
    <property type="entry name" value="HAMP"/>
    <property type="match status" value="2"/>
</dbReference>
<dbReference type="EMBL" id="JADEVO010000029">
    <property type="protein sequence ID" value="MBN3967405.1"/>
    <property type="molecule type" value="Genomic_DNA"/>
</dbReference>
<keyword evidence="17" id="KW-1185">Reference proteome</keyword>
<dbReference type="Proteomes" id="UP000772591">
    <property type="component" value="Unassembled WGS sequence"/>
</dbReference>
<evidence type="ECO:0000256" key="10">
    <source>
        <dbReference type="PROSITE-ProRule" id="PRU00284"/>
    </source>
</evidence>
<dbReference type="Pfam" id="PF00015">
    <property type="entry name" value="MCPsignal"/>
    <property type="match status" value="1"/>
</dbReference>
<feature type="domain" description="HBM" evidence="15">
    <location>
        <begin position="45"/>
        <end position="298"/>
    </location>
</feature>
<dbReference type="Pfam" id="PF16591">
    <property type="entry name" value="HBM"/>
    <property type="match status" value="1"/>
</dbReference>
<dbReference type="SMART" id="SM00283">
    <property type="entry name" value="MA"/>
    <property type="match status" value="1"/>
</dbReference>
<keyword evidence="11" id="KW-0175">Coiled coil</keyword>
<dbReference type="Gene3D" id="6.10.340.10">
    <property type="match status" value="1"/>
</dbReference>
<dbReference type="PROSITE" id="PS50885">
    <property type="entry name" value="HAMP"/>
    <property type="match status" value="2"/>
</dbReference>
<gene>
    <name evidence="16" type="ORF">IMW75_19255</name>
</gene>
<keyword evidence="8 10" id="KW-0807">Transducer</keyword>
<dbReference type="Pfam" id="PF00672">
    <property type="entry name" value="HAMP"/>
    <property type="match status" value="2"/>
</dbReference>
<dbReference type="PROSITE" id="PS50111">
    <property type="entry name" value="CHEMOTAXIS_TRANSDUC_2"/>
    <property type="match status" value="1"/>
</dbReference>
<proteinExistence type="inferred from homology"/>
<dbReference type="InterPro" id="IPR004090">
    <property type="entry name" value="Chemotax_Me-accpt_rcpt"/>
</dbReference>
<comment type="subcellular location">
    <subcellularLocation>
        <location evidence="1">Cell membrane</location>
    </subcellularLocation>
</comment>
<evidence type="ECO:0000256" key="2">
    <source>
        <dbReference type="ARBA" id="ARBA00022475"/>
    </source>
</evidence>
<evidence type="ECO:0000256" key="11">
    <source>
        <dbReference type="SAM" id="Coils"/>
    </source>
</evidence>
<evidence type="ECO:0000256" key="9">
    <source>
        <dbReference type="ARBA" id="ARBA00029447"/>
    </source>
</evidence>
<reference evidence="16 17" key="1">
    <citation type="journal article" date="2021" name="Int. J. Syst. Evol. Microbiol.">
        <title>Pseudomonas piscium sp. nov., Pseudomonas pisciculturae sp. nov., Pseudomonas mucoides sp. nov. and Pseudomonas neuropathica sp. nov. isolated from rainbow trout.</title>
        <authorList>
            <person name="Duman M."/>
            <person name="Mulet M."/>
            <person name="Altun S."/>
            <person name="Saticioglu I.B."/>
            <person name="Gomila M."/>
            <person name="Lalucat J."/>
            <person name="Garcia-Valdes E."/>
        </authorList>
    </citation>
    <scope>NUCLEOTIDE SEQUENCE [LARGE SCALE GENOMIC DNA]</scope>
    <source>
        <strain evidence="16 17">LMG 28632</strain>
    </source>
</reference>
<comment type="caution">
    <text evidence="16">The sequence shown here is derived from an EMBL/GenBank/DDBJ whole genome shotgun (WGS) entry which is preliminary data.</text>
</comment>
<evidence type="ECO:0000259" key="15">
    <source>
        <dbReference type="PROSITE" id="PS51753"/>
    </source>
</evidence>